<dbReference type="PATRIC" id="fig|1454004.3.peg.760"/>
<dbReference type="Proteomes" id="UP000022141">
    <property type="component" value="Unassembled WGS sequence"/>
</dbReference>
<name>A0A011P6D3_ACCRE</name>
<dbReference type="AlphaFoldDB" id="A0A011P6D3"/>
<keyword evidence="1" id="KW-0175">Coiled coil</keyword>
<protein>
    <recommendedName>
        <fullName evidence="5">Rad50/SbcC-type AAA domain-containing protein</fullName>
    </recommendedName>
</protein>
<evidence type="ECO:0008006" key="5">
    <source>
        <dbReference type="Google" id="ProtNLM"/>
    </source>
</evidence>
<feature type="region of interest" description="Disordered" evidence="2">
    <location>
        <begin position="448"/>
        <end position="473"/>
    </location>
</feature>
<keyword evidence="4" id="KW-1185">Reference proteome</keyword>
<feature type="coiled-coil region" evidence="1">
    <location>
        <begin position="356"/>
        <end position="397"/>
    </location>
</feature>
<dbReference type="Gene3D" id="3.40.50.300">
    <property type="entry name" value="P-loop containing nucleotide triphosphate hydrolases"/>
    <property type="match status" value="2"/>
</dbReference>
<dbReference type="eggNOG" id="COG0419">
    <property type="taxonomic scope" value="Bacteria"/>
</dbReference>
<evidence type="ECO:0000256" key="2">
    <source>
        <dbReference type="SAM" id="MobiDB-lite"/>
    </source>
</evidence>
<comment type="caution">
    <text evidence="3">The sequence shown here is derived from an EMBL/GenBank/DDBJ whole genome shotgun (WGS) entry which is preliminary data.</text>
</comment>
<proteinExistence type="predicted"/>
<evidence type="ECO:0000256" key="1">
    <source>
        <dbReference type="SAM" id="Coils"/>
    </source>
</evidence>
<dbReference type="STRING" id="1454004.AW11_00732"/>
<feature type="compositionally biased region" description="Basic and acidic residues" evidence="2">
    <location>
        <begin position="458"/>
        <end position="473"/>
    </location>
</feature>
<organism evidence="3 4">
    <name type="scientific">Accumulibacter regalis</name>
    <dbReference type="NCBI Taxonomy" id="522306"/>
    <lineage>
        <taxon>Bacteria</taxon>
        <taxon>Pseudomonadati</taxon>
        <taxon>Pseudomonadota</taxon>
        <taxon>Betaproteobacteria</taxon>
        <taxon>Candidatus Accumulibacter</taxon>
    </lineage>
</organism>
<evidence type="ECO:0000313" key="4">
    <source>
        <dbReference type="Proteomes" id="UP000022141"/>
    </source>
</evidence>
<sequence length="620" mass="69924">MRDTGFKLTELRLRGTKVSNARIRFDPNLTIVAGLSNTGKSYIYQCIKYMLGSHTRPKDVIQAKGYSSIQLELTSQGEGALVFERSLAKASDFQLYRAPLTDIDHVCSPALLSDTHSQDDPENISSFLLRLSGFGNSLRLLEKTTTNETRPLWFHDIRPFFLVDEVRIISEQSPIRPSGQYTKMTVETAAFDLMLSGQDWSGVVPKPKKLEVRAASWAARSELLHELIAPLEKSVADSPHAAELKEAQMRSEAIIATAMRELAKVGEEVTVLNGRKKTLLDEKRPTELRIRVIEQLLGQFGLLAESYRSDLERLEFIEETANFTAQLGGESCPTCGQPLPQSEREGHPHLSGEDQIQAARAERRKLIRHLDDLATTIETLKTEQKHLADQIRSLEQQEGELDVMLKAAWHQRSKPLEKALSAEKASFEKISLQLNDWRQLEELKTKLGELGAKPRAQRKGEKTADSEPRIPTQERRKFCDILESTLRTWQVPDAGTVEFDSDMNLIVAGVQARSNGKGVRAIIKSAFAISLMRYCITADLPHPGVVVLDSPLTSYKEQDREELGEEVQEAFYSDIARDTGRGQVIILENKEPSAAIRRLTQYYYFTRSREHGRYGFFPTD</sequence>
<dbReference type="EMBL" id="JEMY01000005">
    <property type="protein sequence ID" value="EXI90538.1"/>
    <property type="molecule type" value="Genomic_DNA"/>
</dbReference>
<dbReference type="SUPFAM" id="SSF52540">
    <property type="entry name" value="P-loop containing nucleoside triphosphate hydrolases"/>
    <property type="match status" value="1"/>
</dbReference>
<gene>
    <name evidence="3" type="ORF">AW11_00732</name>
</gene>
<reference evidence="3" key="1">
    <citation type="submission" date="2014-02" db="EMBL/GenBank/DDBJ databases">
        <title>Expanding our view of genomic diversity in Candidatus Accumulibacter clades.</title>
        <authorList>
            <person name="Skennerton C.T."/>
            <person name="Barr J.J."/>
            <person name="Slater F.R."/>
            <person name="Bond P.L."/>
            <person name="Tyson G.W."/>
        </authorList>
    </citation>
    <scope>NUCLEOTIDE SEQUENCE [LARGE SCALE GENOMIC DNA]</scope>
</reference>
<evidence type="ECO:0000313" key="3">
    <source>
        <dbReference type="EMBL" id="EXI90538.1"/>
    </source>
</evidence>
<accession>A0A011P6D3</accession>
<dbReference type="InterPro" id="IPR027417">
    <property type="entry name" value="P-loop_NTPase"/>
</dbReference>